<dbReference type="Gene3D" id="3.40.50.10490">
    <property type="entry name" value="Glucose-6-phosphate isomerase like protein, domain 1"/>
    <property type="match status" value="2"/>
</dbReference>
<keyword evidence="2 4" id="KW-0413">Isomerase</keyword>
<gene>
    <name evidence="4" type="ORF">BG20_I1602</name>
</gene>
<proteinExistence type="inferred from homology"/>
<accession>S2ERY4</accession>
<dbReference type="GO" id="GO:0004476">
    <property type="term" value="F:mannose-6-phosphate isomerase activity"/>
    <property type="evidence" value="ECO:0007669"/>
    <property type="project" value="InterPro"/>
</dbReference>
<evidence type="ECO:0000256" key="2">
    <source>
        <dbReference type="ARBA" id="ARBA00023235"/>
    </source>
</evidence>
<organism evidence="4 5">
    <name type="scientific">Candidatus Nitrosarchaeum limnium BG20</name>
    <dbReference type="NCBI Taxonomy" id="859192"/>
    <lineage>
        <taxon>Archaea</taxon>
        <taxon>Nitrososphaerota</taxon>
        <taxon>Nitrososphaeria</taxon>
        <taxon>Nitrosopumilales</taxon>
        <taxon>Nitrosopumilaceae</taxon>
        <taxon>Nitrosarchaeum</taxon>
    </lineage>
</organism>
<dbReference type="AlphaFoldDB" id="S2ERY4"/>
<keyword evidence="5" id="KW-1185">Reference proteome</keyword>
<evidence type="ECO:0000313" key="5">
    <source>
        <dbReference type="Proteomes" id="UP000014065"/>
    </source>
</evidence>
<dbReference type="Pfam" id="PF10432">
    <property type="entry name" value="bact-PGI_C"/>
    <property type="match status" value="1"/>
</dbReference>
<reference evidence="4 5" key="1">
    <citation type="journal article" date="2012" name="J. Bacteriol.">
        <title>Genome Sequence of "Candidatus Nitrosoarchaeum limnia" BG20, a Low-Salinity Ammonia-Oxidizing Archaeon from the San Francisco Bay Estuary.</title>
        <authorList>
            <person name="Mosier A.C."/>
            <person name="Allen E.E."/>
            <person name="Kim M."/>
            <person name="Ferriera S."/>
            <person name="Francis C.A."/>
        </authorList>
    </citation>
    <scope>NUCLEOTIDE SEQUENCE [LARGE SCALE GENOMIC DNA]</scope>
    <source>
        <strain evidence="4 5">BG20</strain>
    </source>
</reference>
<dbReference type="Proteomes" id="UP000014065">
    <property type="component" value="Unassembled WGS sequence"/>
</dbReference>
<sequence length="336" mass="37904">MITLSDLKKFDQKGMYKIYDQWPELAKKSYESNYDEVIFNEINHIVFAGVGGSGAVGDLLSSILSKSNLHVTLVKGYLLPKTIDKNTLVIVTSVSGDSIETMTVLESASKQTCSILVFSSGGKMEKFCKQNKINFRKIEYVHSPRASLIKYIYSILKILRPILPITHDEIIESINELKIIKHNISSNNLSDSNHSLELAAWISGIPLIYYPHGLQSAAIRFKSSLQENAKSHVIIEDVIEASHNGIVAWEKISIVQPILIRGQDDYIKTKERWIIIKKYLTKKNIDFKEIESVSGNILTKLVTLIYLLDYASIYKAVLDKIDPSPVLAIDYVKKNI</sequence>
<protein>
    <submittedName>
        <fullName evidence="4">Putative bifunctional phosphoglucose/phosphomannose isomerase</fullName>
    </submittedName>
</protein>
<name>S2ERY4_9ARCH</name>
<dbReference type="CDD" id="cd05637">
    <property type="entry name" value="SIS_PGI_PMI_2"/>
    <property type="match status" value="1"/>
</dbReference>
<evidence type="ECO:0000259" key="3">
    <source>
        <dbReference type="PROSITE" id="PS51464"/>
    </source>
</evidence>
<dbReference type="GO" id="GO:0005975">
    <property type="term" value="P:carbohydrate metabolic process"/>
    <property type="evidence" value="ECO:0007669"/>
    <property type="project" value="InterPro"/>
</dbReference>
<dbReference type="SUPFAM" id="SSF53697">
    <property type="entry name" value="SIS domain"/>
    <property type="match status" value="1"/>
</dbReference>
<dbReference type="GO" id="GO:0097367">
    <property type="term" value="F:carbohydrate derivative binding"/>
    <property type="evidence" value="ECO:0007669"/>
    <property type="project" value="InterPro"/>
</dbReference>
<comment type="caution">
    <text evidence="4">The sequence shown here is derived from an EMBL/GenBank/DDBJ whole genome shotgun (WGS) entry which is preliminary data.</text>
</comment>
<dbReference type="GO" id="GO:1901135">
    <property type="term" value="P:carbohydrate derivative metabolic process"/>
    <property type="evidence" value="ECO:0007669"/>
    <property type="project" value="InterPro"/>
</dbReference>
<dbReference type="InterPro" id="IPR001347">
    <property type="entry name" value="SIS_dom"/>
</dbReference>
<dbReference type="GO" id="GO:0004347">
    <property type="term" value="F:glucose-6-phosphate isomerase activity"/>
    <property type="evidence" value="ECO:0007669"/>
    <property type="project" value="InterPro"/>
</dbReference>
<dbReference type="InterPro" id="IPR019490">
    <property type="entry name" value="Glu6P/Mann6P_isomerase_C"/>
</dbReference>
<dbReference type="RefSeq" id="WP_010192966.1">
    <property type="nucleotide sequence ID" value="NZ_AHJG01000204.1"/>
</dbReference>
<comment type="similarity">
    <text evidence="1">Belongs to the PGI/PMI family.</text>
</comment>
<dbReference type="PROSITE" id="PS51464">
    <property type="entry name" value="SIS"/>
    <property type="match status" value="1"/>
</dbReference>
<evidence type="ECO:0000256" key="1">
    <source>
        <dbReference type="ARBA" id="ARBA00010523"/>
    </source>
</evidence>
<dbReference type="InterPro" id="IPR046348">
    <property type="entry name" value="SIS_dom_sf"/>
</dbReference>
<feature type="domain" description="SIS" evidence="3">
    <location>
        <begin position="34"/>
        <end position="164"/>
    </location>
</feature>
<dbReference type="EMBL" id="AHJG01000204">
    <property type="protein sequence ID" value="EPA05179.1"/>
    <property type="molecule type" value="Genomic_DNA"/>
</dbReference>
<evidence type="ECO:0000313" key="4">
    <source>
        <dbReference type="EMBL" id="EPA05179.1"/>
    </source>
</evidence>